<dbReference type="Proteomes" id="UP000250266">
    <property type="component" value="Unassembled WGS sequence"/>
</dbReference>
<dbReference type="EMBL" id="KV744857">
    <property type="protein sequence ID" value="OCK83573.1"/>
    <property type="molecule type" value="Genomic_DNA"/>
</dbReference>
<protein>
    <submittedName>
        <fullName evidence="1">Uncharacterized protein</fullName>
    </submittedName>
</protein>
<organism evidence="1 2">
    <name type="scientific">Lepidopterella palustris CBS 459.81</name>
    <dbReference type="NCBI Taxonomy" id="1314670"/>
    <lineage>
        <taxon>Eukaryota</taxon>
        <taxon>Fungi</taxon>
        <taxon>Dikarya</taxon>
        <taxon>Ascomycota</taxon>
        <taxon>Pezizomycotina</taxon>
        <taxon>Dothideomycetes</taxon>
        <taxon>Pleosporomycetidae</taxon>
        <taxon>Mytilinidiales</taxon>
        <taxon>Argynnaceae</taxon>
        <taxon>Lepidopterella</taxon>
    </lineage>
</organism>
<name>A0A8E2EGT3_9PEZI</name>
<accession>A0A8E2EGT3</accession>
<dbReference type="OrthoDB" id="3750487at2759"/>
<reference evidence="1 2" key="1">
    <citation type="journal article" date="2016" name="Nat. Commun.">
        <title>Ectomycorrhizal ecology is imprinted in the genome of the dominant symbiotic fungus Cenococcum geophilum.</title>
        <authorList>
            <consortium name="DOE Joint Genome Institute"/>
            <person name="Peter M."/>
            <person name="Kohler A."/>
            <person name="Ohm R.A."/>
            <person name="Kuo A."/>
            <person name="Krutzmann J."/>
            <person name="Morin E."/>
            <person name="Arend M."/>
            <person name="Barry K.W."/>
            <person name="Binder M."/>
            <person name="Choi C."/>
            <person name="Clum A."/>
            <person name="Copeland A."/>
            <person name="Grisel N."/>
            <person name="Haridas S."/>
            <person name="Kipfer T."/>
            <person name="LaButti K."/>
            <person name="Lindquist E."/>
            <person name="Lipzen A."/>
            <person name="Maire R."/>
            <person name="Meier B."/>
            <person name="Mihaltcheva S."/>
            <person name="Molinier V."/>
            <person name="Murat C."/>
            <person name="Poggeler S."/>
            <person name="Quandt C.A."/>
            <person name="Sperisen C."/>
            <person name="Tritt A."/>
            <person name="Tisserant E."/>
            <person name="Crous P.W."/>
            <person name="Henrissat B."/>
            <person name="Nehls U."/>
            <person name="Egli S."/>
            <person name="Spatafora J.W."/>
            <person name="Grigoriev I.V."/>
            <person name="Martin F.M."/>
        </authorList>
    </citation>
    <scope>NUCLEOTIDE SEQUENCE [LARGE SCALE GENOMIC DNA]</scope>
    <source>
        <strain evidence="1 2">CBS 459.81</strain>
    </source>
</reference>
<evidence type="ECO:0000313" key="1">
    <source>
        <dbReference type="EMBL" id="OCK83573.1"/>
    </source>
</evidence>
<evidence type="ECO:0000313" key="2">
    <source>
        <dbReference type="Proteomes" id="UP000250266"/>
    </source>
</evidence>
<dbReference type="AlphaFoldDB" id="A0A8E2EGT3"/>
<sequence>MAPVASLTSDAWIEILSRFSSLSDLHSAILSSRQILNAFYERRTALISMVLRAEIIASHEDNAYKHAEVVAARLKLKPVADAIIIHEAIGPLLKDTARDTRYYKWCLSLCRLYSRQNPSYQDKRQALLQRAYQDMLSSYKPNFELAIEDADQDDSNVIPRVGSSRLPKYCYAVADRLADNYTRLGQLRDQLLVEQEIFKRSALKETDSLEWGNRVVKTLRALQDDCQHTSIEEAVHFENHMYEVCRQNGNLDRSLFWARHLVGEYTRAGRTEDAILEQQRILSHLRRGSNESIAWARQLIVMHRRAGQIDEALALKAAVWNIMTVETSSYFGWACELADQYRQNYRREDALRVVQQRHSQTQQALTRRPRDTTTKYHARQATLALIGEYEFGNRLSDAAAVRERFCAIA</sequence>
<proteinExistence type="predicted"/>
<keyword evidence="2" id="KW-1185">Reference proteome</keyword>
<gene>
    <name evidence="1" type="ORF">K432DRAFT_379362</name>
</gene>